<feature type="domain" description="Core-binding (CB)" evidence="8">
    <location>
        <begin position="61"/>
        <end position="143"/>
    </location>
</feature>
<dbReference type="OrthoDB" id="9803188at2"/>
<dbReference type="GO" id="GO:0015074">
    <property type="term" value="P:DNA integration"/>
    <property type="evidence" value="ECO:0007669"/>
    <property type="project" value="UniProtKB-KW"/>
</dbReference>
<evidence type="ECO:0000313" key="10">
    <source>
        <dbReference type="Proteomes" id="UP000245802"/>
    </source>
</evidence>
<evidence type="ECO:0000259" key="7">
    <source>
        <dbReference type="PROSITE" id="PS51898"/>
    </source>
</evidence>
<dbReference type="InterPro" id="IPR002104">
    <property type="entry name" value="Integrase_catalytic"/>
</dbReference>
<dbReference type="PANTHER" id="PTHR30629">
    <property type="entry name" value="PROPHAGE INTEGRASE"/>
    <property type="match status" value="1"/>
</dbReference>
<evidence type="ECO:0000259" key="8">
    <source>
        <dbReference type="PROSITE" id="PS51900"/>
    </source>
</evidence>
<dbReference type="InterPro" id="IPR011010">
    <property type="entry name" value="DNA_brk_join_enz"/>
</dbReference>
<evidence type="ECO:0000256" key="2">
    <source>
        <dbReference type="ARBA" id="ARBA00022908"/>
    </source>
</evidence>
<comment type="similarity">
    <text evidence="1">Belongs to the 'phage' integrase family.</text>
</comment>
<evidence type="ECO:0000256" key="5">
    <source>
        <dbReference type="PROSITE-ProRule" id="PRU01248"/>
    </source>
</evidence>
<keyword evidence="10" id="KW-1185">Reference proteome</keyword>
<keyword evidence="2" id="KW-0229">DNA integration</keyword>
<dbReference type="CDD" id="cd01189">
    <property type="entry name" value="INT_ICEBs1_C_like"/>
    <property type="match status" value="1"/>
</dbReference>
<evidence type="ECO:0000256" key="3">
    <source>
        <dbReference type="ARBA" id="ARBA00023125"/>
    </source>
</evidence>
<organism evidence="9 10">
    <name type="scientific">Gemmata obscuriglobus</name>
    <dbReference type="NCBI Taxonomy" id="114"/>
    <lineage>
        <taxon>Bacteria</taxon>
        <taxon>Pseudomonadati</taxon>
        <taxon>Planctomycetota</taxon>
        <taxon>Planctomycetia</taxon>
        <taxon>Gemmatales</taxon>
        <taxon>Gemmataceae</taxon>
        <taxon>Gemmata</taxon>
    </lineage>
</organism>
<protein>
    <recommendedName>
        <fullName evidence="11">Site-specific integrase</fullName>
    </recommendedName>
</protein>
<dbReference type="Pfam" id="PF14659">
    <property type="entry name" value="Phage_int_SAM_3"/>
    <property type="match status" value="1"/>
</dbReference>
<evidence type="ECO:0000256" key="6">
    <source>
        <dbReference type="SAM" id="MobiDB-lite"/>
    </source>
</evidence>
<feature type="region of interest" description="Disordered" evidence="6">
    <location>
        <begin position="1"/>
        <end position="22"/>
    </location>
</feature>
<dbReference type="SUPFAM" id="SSF56349">
    <property type="entry name" value="DNA breaking-rejoining enzymes"/>
    <property type="match status" value="1"/>
</dbReference>
<evidence type="ECO:0008006" key="11">
    <source>
        <dbReference type="Google" id="ProtNLM"/>
    </source>
</evidence>
<feature type="domain" description="Tyr recombinase" evidence="7">
    <location>
        <begin position="164"/>
        <end position="352"/>
    </location>
</feature>
<sequence>MPKGQKRGNGEGGITKKPNGKYLARKAKQVGNELLRSSKTFDTRKDAQDWLKGQDQPAAAGTIGEWLDAWMEMRKPDISNKTYSHDKWRVDTHLKPRIGSTRLRDLTREKIVLMLAQMATDGQSDSERQKAGAVLRNALGSAVAFSRIPVNPMAELKLPNPKRDEKRAMLPDQCVAFLTAAESLHQLGYAFRLWLDAGLRPAEMFALCWDDFHPDKSEIKVSGAQDGVTNERKDTKTGKVRTIELAPSTVAAMLAARPPLWTGKLVMPDSRGGAWWQSNFLRSPFGPIRKKADLEWVTPYTMRHTMATLLLRAHVPLKVVSERLGHADVMTTLKHYAHVMPGDQQRAAAVMEGFLNPPVKP</sequence>
<reference evidence="9 10" key="1">
    <citation type="submission" date="2018-01" db="EMBL/GenBank/DDBJ databases">
        <title>G. obscuriglobus.</title>
        <authorList>
            <person name="Franke J."/>
            <person name="Blomberg W."/>
            <person name="Selmecki A."/>
        </authorList>
    </citation>
    <scope>NUCLEOTIDE SEQUENCE [LARGE SCALE GENOMIC DNA]</scope>
    <source>
        <strain evidence="9 10">DSM 5831</strain>
    </source>
</reference>
<dbReference type="PROSITE" id="PS51900">
    <property type="entry name" value="CB"/>
    <property type="match status" value="1"/>
</dbReference>
<evidence type="ECO:0000256" key="4">
    <source>
        <dbReference type="ARBA" id="ARBA00023172"/>
    </source>
</evidence>
<dbReference type="PROSITE" id="PS51898">
    <property type="entry name" value="TYR_RECOMBINASE"/>
    <property type="match status" value="1"/>
</dbReference>
<name>A0A2Z3GY95_9BACT</name>
<gene>
    <name evidence="9" type="ORF">C1280_18210</name>
</gene>
<dbReference type="KEGG" id="gog:C1280_18210"/>
<accession>A0A2Z3GY95</accession>
<dbReference type="InterPro" id="IPR004107">
    <property type="entry name" value="Integrase_SAM-like_N"/>
</dbReference>
<keyword evidence="4" id="KW-0233">DNA recombination</keyword>
<dbReference type="RefSeq" id="WP_010051544.1">
    <property type="nucleotide sequence ID" value="NZ_CP025958.1"/>
</dbReference>
<dbReference type="InterPro" id="IPR013762">
    <property type="entry name" value="Integrase-like_cat_sf"/>
</dbReference>
<dbReference type="GO" id="GO:0003677">
    <property type="term" value="F:DNA binding"/>
    <property type="evidence" value="ECO:0007669"/>
    <property type="project" value="UniProtKB-UniRule"/>
</dbReference>
<dbReference type="Proteomes" id="UP000245802">
    <property type="component" value="Chromosome"/>
</dbReference>
<evidence type="ECO:0000256" key="1">
    <source>
        <dbReference type="ARBA" id="ARBA00008857"/>
    </source>
</evidence>
<dbReference type="InterPro" id="IPR010998">
    <property type="entry name" value="Integrase_recombinase_N"/>
</dbReference>
<dbReference type="AlphaFoldDB" id="A0A2Z3GY95"/>
<dbReference type="GO" id="GO:0006310">
    <property type="term" value="P:DNA recombination"/>
    <property type="evidence" value="ECO:0007669"/>
    <property type="project" value="UniProtKB-KW"/>
</dbReference>
<dbReference type="Gene3D" id="1.10.443.10">
    <property type="entry name" value="Intergrase catalytic core"/>
    <property type="match status" value="1"/>
</dbReference>
<dbReference type="EMBL" id="CP025958">
    <property type="protein sequence ID" value="AWM38733.1"/>
    <property type="molecule type" value="Genomic_DNA"/>
</dbReference>
<keyword evidence="3 5" id="KW-0238">DNA-binding</keyword>
<dbReference type="Pfam" id="PF00589">
    <property type="entry name" value="Phage_integrase"/>
    <property type="match status" value="1"/>
</dbReference>
<evidence type="ECO:0000313" key="9">
    <source>
        <dbReference type="EMBL" id="AWM38733.1"/>
    </source>
</evidence>
<dbReference type="InterPro" id="IPR050808">
    <property type="entry name" value="Phage_Integrase"/>
</dbReference>
<proteinExistence type="inferred from homology"/>
<dbReference type="InterPro" id="IPR044068">
    <property type="entry name" value="CB"/>
</dbReference>
<dbReference type="Gene3D" id="1.10.150.130">
    <property type="match status" value="1"/>
</dbReference>
<dbReference type="PANTHER" id="PTHR30629:SF2">
    <property type="entry name" value="PROPHAGE INTEGRASE INTS-RELATED"/>
    <property type="match status" value="1"/>
</dbReference>